<organism evidence="3">
    <name type="scientific">Leptosphaeria maculans (strain JN3 / isolate v23.1.3 / race Av1-4-5-6-7-8)</name>
    <name type="common">Blackleg fungus</name>
    <name type="synonym">Phoma lingam</name>
    <dbReference type="NCBI Taxonomy" id="985895"/>
    <lineage>
        <taxon>Eukaryota</taxon>
        <taxon>Fungi</taxon>
        <taxon>Dikarya</taxon>
        <taxon>Ascomycota</taxon>
        <taxon>Pezizomycotina</taxon>
        <taxon>Dothideomycetes</taxon>
        <taxon>Pleosporomycetidae</taxon>
        <taxon>Pleosporales</taxon>
        <taxon>Pleosporineae</taxon>
        <taxon>Leptosphaeriaceae</taxon>
        <taxon>Plenodomus</taxon>
        <taxon>Plenodomus lingam/Leptosphaeria maculans species complex</taxon>
    </lineage>
</organism>
<dbReference type="HOGENOM" id="CLU_3106859_0_0_1"/>
<dbReference type="InParanoid" id="E5AAH3"/>
<dbReference type="GeneID" id="13292061"/>
<reference evidence="3" key="1">
    <citation type="journal article" date="2011" name="Nat. Commun.">
        <title>Effector diversification within compartments of the Leptosphaeria maculans genome affected by Repeat-Induced Point mutations.</title>
        <authorList>
            <person name="Rouxel T."/>
            <person name="Grandaubert J."/>
            <person name="Hane J.K."/>
            <person name="Hoede C."/>
            <person name="van de Wouw A.P."/>
            <person name="Couloux A."/>
            <person name="Dominguez V."/>
            <person name="Anthouard V."/>
            <person name="Bally P."/>
            <person name="Bourras S."/>
            <person name="Cozijnsen A.J."/>
            <person name="Ciuffetti L.M."/>
            <person name="Degrave A."/>
            <person name="Dilmaghani A."/>
            <person name="Duret L."/>
            <person name="Fudal I."/>
            <person name="Goodwin S.B."/>
            <person name="Gout L."/>
            <person name="Glaser N."/>
            <person name="Linglin J."/>
            <person name="Kema G.H.J."/>
            <person name="Lapalu N."/>
            <person name="Lawrence C.B."/>
            <person name="May K."/>
            <person name="Meyer M."/>
            <person name="Ollivier B."/>
            <person name="Poulain J."/>
            <person name="Schoch C.L."/>
            <person name="Simon A."/>
            <person name="Spatafora J.W."/>
            <person name="Stachowiak A."/>
            <person name="Turgeon B.G."/>
            <person name="Tyler B.M."/>
            <person name="Vincent D."/>
            <person name="Weissenbach J."/>
            <person name="Amselem J."/>
            <person name="Quesneville H."/>
            <person name="Oliver R.P."/>
            <person name="Wincker P."/>
            <person name="Balesdent M.-H."/>
            <person name="Howlett B.J."/>
        </authorList>
    </citation>
    <scope>NUCLEOTIDE SEQUENCE [LARGE SCALE GENOMIC DNA]</scope>
    <source>
        <strain evidence="3">JN3 / isolate v23.1.3 / race Av1-4-5-6-7-8</strain>
    </source>
</reference>
<dbReference type="VEuPathDB" id="FungiDB:LEMA_P017940.1"/>
<evidence type="ECO:0000256" key="1">
    <source>
        <dbReference type="SAM" id="MobiDB-lite"/>
    </source>
</evidence>
<evidence type="ECO:0000313" key="2">
    <source>
        <dbReference type="EMBL" id="CBY00664.1"/>
    </source>
</evidence>
<feature type="region of interest" description="Disordered" evidence="1">
    <location>
        <begin position="23"/>
        <end position="51"/>
    </location>
</feature>
<sequence length="51" mass="5420">MESQAQCGFSTAAAVRASCVVDRAGNGAAPPQPTPQQRVGEKRRWLDAYSV</sequence>
<dbReference type="AlphaFoldDB" id="E5AAH3"/>
<keyword evidence="3" id="KW-1185">Reference proteome</keyword>
<dbReference type="Proteomes" id="UP000002668">
    <property type="component" value="Genome"/>
</dbReference>
<proteinExistence type="predicted"/>
<evidence type="ECO:0000313" key="3">
    <source>
        <dbReference type="Proteomes" id="UP000002668"/>
    </source>
</evidence>
<name>E5AAH3_LEPMJ</name>
<accession>E5AAH3</accession>
<feature type="compositionally biased region" description="Basic and acidic residues" evidence="1">
    <location>
        <begin position="39"/>
        <end position="51"/>
    </location>
</feature>
<dbReference type="EMBL" id="FP929138">
    <property type="protein sequence ID" value="CBY00664.1"/>
    <property type="molecule type" value="Genomic_DNA"/>
</dbReference>
<protein>
    <submittedName>
        <fullName evidence="2">Predicted protein</fullName>
    </submittedName>
</protein>
<gene>
    <name evidence="2" type="ORF">LEMA_P017940.1</name>
</gene>